<dbReference type="PATRIC" id="fig|81408.3.peg.2578"/>
<sequence>MERNASPLGKRGHRGRPRFFAYMAFYGMALFAAWRKKKQHPKSALQLPIHVKANND</sequence>
<name>A0A150LZG1_9BACL</name>
<evidence type="ECO:0000313" key="2">
    <source>
        <dbReference type="EMBL" id="KYD17668.1"/>
    </source>
</evidence>
<feature type="transmembrane region" description="Helical" evidence="1">
    <location>
        <begin position="19"/>
        <end position="35"/>
    </location>
</feature>
<proteinExistence type="predicted"/>
<protein>
    <submittedName>
        <fullName evidence="2">Uncharacterized protein</fullName>
    </submittedName>
</protein>
<dbReference type="EMBL" id="LQYS01000023">
    <property type="protein sequence ID" value="KYD17668.1"/>
    <property type="molecule type" value="Genomic_DNA"/>
</dbReference>
<evidence type="ECO:0000313" key="3">
    <source>
        <dbReference type="Proteomes" id="UP000075455"/>
    </source>
</evidence>
<keyword evidence="1" id="KW-0812">Transmembrane</keyword>
<organism evidence="2 3">
    <name type="scientific">Saccharococcus caldoxylosilyticus</name>
    <dbReference type="NCBI Taxonomy" id="81408"/>
    <lineage>
        <taxon>Bacteria</taxon>
        <taxon>Bacillati</taxon>
        <taxon>Bacillota</taxon>
        <taxon>Bacilli</taxon>
        <taxon>Bacillales</taxon>
        <taxon>Anoxybacillaceae</taxon>
        <taxon>Saccharococcus</taxon>
    </lineage>
</organism>
<reference evidence="2 3" key="1">
    <citation type="submission" date="2016-01" db="EMBL/GenBank/DDBJ databases">
        <title>Draft Genome Sequences of Seven Thermophilic Sporeformers Isolated from Foods.</title>
        <authorList>
            <person name="Berendsen E.M."/>
            <person name="Wells-Bennik M.H."/>
            <person name="Krawcyk A.O."/>
            <person name="De Jong A."/>
            <person name="Holsappel S."/>
            <person name="Eijlander R.T."/>
            <person name="Kuipers O.P."/>
        </authorList>
    </citation>
    <scope>NUCLEOTIDE SEQUENCE [LARGE SCALE GENOMIC DNA]</scope>
    <source>
        <strain evidence="2 3">B4119</strain>
    </source>
</reference>
<keyword evidence="1" id="KW-0472">Membrane</keyword>
<dbReference type="Proteomes" id="UP000075455">
    <property type="component" value="Unassembled WGS sequence"/>
</dbReference>
<gene>
    <name evidence="2" type="ORF">B4119_0343</name>
</gene>
<accession>A0A150LZG1</accession>
<comment type="caution">
    <text evidence="2">The sequence shown here is derived from an EMBL/GenBank/DDBJ whole genome shotgun (WGS) entry which is preliminary data.</text>
</comment>
<dbReference type="STRING" id="81408.B4119_0343"/>
<keyword evidence="1" id="KW-1133">Transmembrane helix</keyword>
<dbReference type="AlphaFoldDB" id="A0A150LZG1"/>
<evidence type="ECO:0000256" key="1">
    <source>
        <dbReference type="SAM" id="Phobius"/>
    </source>
</evidence>